<comment type="caution">
    <text evidence="2">The sequence shown here is derived from an EMBL/GenBank/DDBJ whole genome shotgun (WGS) entry which is preliminary data.</text>
</comment>
<dbReference type="SUPFAM" id="SSF52129">
    <property type="entry name" value="Caspase-like"/>
    <property type="match status" value="1"/>
</dbReference>
<evidence type="ECO:0008006" key="4">
    <source>
        <dbReference type="Google" id="ProtNLM"/>
    </source>
</evidence>
<dbReference type="EMBL" id="BAAAQM010000001">
    <property type="protein sequence ID" value="GAA1949018.1"/>
    <property type="molecule type" value="Genomic_DNA"/>
</dbReference>
<organism evidence="2 3">
    <name type="scientific">Catenulispora subtropica</name>
    <dbReference type="NCBI Taxonomy" id="450798"/>
    <lineage>
        <taxon>Bacteria</taxon>
        <taxon>Bacillati</taxon>
        <taxon>Actinomycetota</taxon>
        <taxon>Actinomycetes</taxon>
        <taxon>Catenulisporales</taxon>
        <taxon>Catenulisporaceae</taxon>
        <taxon>Catenulispora</taxon>
    </lineage>
</organism>
<gene>
    <name evidence="2" type="ORF">GCM10009838_00100</name>
</gene>
<dbReference type="Proteomes" id="UP001499854">
    <property type="component" value="Unassembled WGS sequence"/>
</dbReference>
<dbReference type="Gene3D" id="3.40.50.1460">
    <property type="match status" value="1"/>
</dbReference>
<evidence type="ECO:0000313" key="3">
    <source>
        <dbReference type="Proteomes" id="UP001499854"/>
    </source>
</evidence>
<feature type="region of interest" description="Disordered" evidence="1">
    <location>
        <begin position="1"/>
        <end position="38"/>
    </location>
</feature>
<name>A0ABN2QE48_9ACTN</name>
<accession>A0ABN2QE48</accession>
<protein>
    <recommendedName>
        <fullName evidence="4">Peptidase C14 caspase catalytic subunit p20</fullName>
    </recommendedName>
</protein>
<reference evidence="2 3" key="1">
    <citation type="journal article" date="2019" name="Int. J. Syst. Evol. Microbiol.">
        <title>The Global Catalogue of Microorganisms (GCM) 10K type strain sequencing project: providing services to taxonomists for standard genome sequencing and annotation.</title>
        <authorList>
            <consortium name="The Broad Institute Genomics Platform"/>
            <consortium name="The Broad Institute Genome Sequencing Center for Infectious Disease"/>
            <person name="Wu L."/>
            <person name="Ma J."/>
        </authorList>
    </citation>
    <scope>NUCLEOTIDE SEQUENCE [LARGE SCALE GENOMIC DNA]</scope>
    <source>
        <strain evidence="2 3">JCM 16013</strain>
    </source>
</reference>
<dbReference type="NCBIfam" id="NF047832">
    <property type="entry name" value="caspase_w_EACC1"/>
    <property type="match status" value="1"/>
</dbReference>
<evidence type="ECO:0000313" key="2">
    <source>
        <dbReference type="EMBL" id="GAA1949018.1"/>
    </source>
</evidence>
<keyword evidence="3" id="KW-1185">Reference proteome</keyword>
<dbReference type="InterPro" id="IPR029030">
    <property type="entry name" value="Caspase-like_dom_sf"/>
</dbReference>
<sequence length="364" mass="39315">MAFRRHPSAPGTGTSPGLVTLEPHRVKGDRGEDDVRDPLNDVRIPAREASGAVLVGVGSYRSLPQFPCALNGISDLAAAVGGPGGLFAPESVHTVADPESATEVLDRVASAVDQYTDTLLFYFAGHGMRDGDGQLCLALPWSLDKKSEAERTALPVERVMALMRRAKAENRIVILDCRYSGRAMRAPSAFNVHLLTATGQNEKVRTPAEQRNTPFTGALVDLLRNGVPGAGRWLTLGDLYRWIGGAADDPTPHQRAVDGSAEIALGPNRADRLDFARRAELAMRVGWKDPGRAARLFAELVVDAATRAEVQEELLYRMSAASWLGAAGDPRGALARWEALRHDPDADAVEVEANIAYWRERVGV</sequence>
<proteinExistence type="predicted"/>
<evidence type="ECO:0000256" key="1">
    <source>
        <dbReference type="SAM" id="MobiDB-lite"/>
    </source>
</evidence>